<protein>
    <recommendedName>
        <fullName evidence="4">Secreted protein</fullName>
    </recommendedName>
</protein>
<keyword evidence="1" id="KW-0732">Signal</keyword>
<reference evidence="2 3" key="1">
    <citation type="submission" date="2021-06" db="EMBL/GenBank/DDBJ databases">
        <authorList>
            <person name="Palmer J.M."/>
        </authorList>
    </citation>
    <scope>NUCLEOTIDE SEQUENCE [LARGE SCALE GENOMIC DNA]</scope>
    <source>
        <strain evidence="2 3">CL_MEX2019</strain>
        <tissue evidence="2">Muscle</tissue>
    </source>
</reference>
<evidence type="ECO:0000256" key="1">
    <source>
        <dbReference type="SAM" id="SignalP"/>
    </source>
</evidence>
<dbReference type="Proteomes" id="UP001352852">
    <property type="component" value="Unassembled WGS sequence"/>
</dbReference>
<proteinExistence type="predicted"/>
<gene>
    <name evidence="2" type="ORF">CHARACLAT_016898</name>
</gene>
<accession>A0ABU7CR66</accession>
<feature type="chain" id="PRO_5047338295" description="Secreted protein" evidence="1">
    <location>
        <begin position="19"/>
        <end position="110"/>
    </location>
</feature>
<evidence type="ECO:0000313" key="2">
    <source>
        <dbReference type="EMBL" id="MED6264646.1"/>
    </source>
</evidence>
<organism evidence="2 3">
    <name type="scientific">Characodon lateralis</name>
    <dbReference type="NCBI Taxonomy" id="208331"/>
    <lineage>
        <taxon>Eukaryota</taxon>
        <taxon>Metazoa</taxon>
        <taxon>Chordata</taxon>
        <taxon>Craniata</taxon>
        <taxon>Vertebrata</taxon>
        <taxon>Euteleostomi</taxon>
        <taxon>Actinopterygii</taxon>
        <taxon>Neopterygii</taxon>
        <taxon>Teleostei</taxon>
        <taxon>Neoteleostei</taxon>
        <taxon>Acanthomorphata</taxon>
        <taxon>Ovalentaria</taxon>
        <taxon>Atherinomorphae</taxon>
        <taxon>Cyprinodontiformes</taxon>
        <taxon>Goodeidae</taxon>
        <taxon>Characodon</taxon>
    </lineage>
</organism>
<name>A0ABU7CR66_9TELE</name>
<dbReference type="EMBL" id="JAHUTJ010001389">
    <property type="protein sequence ID" value="MED6264646.1"/>
    <property type="molecule type" value="Genomic_DNA"/>
</dbReference>
<evidence type="ECO:0008006" key="4">
    <source>
        <dbReference type="Google" id="ProtNLM"/>
    </source>
</evidence>
<evidence type="ECO:0000313" key="3">
    <source>
        <dbReference type="Proteomes" id="UP001352852"/>
    </source>
</evidence>
<keyword evidence="3" id="KW-1185">Reference proteome</keyword>
<feature type="signal peptide" evidence="1">
    <location>
        <begin position="1"/>
        <end position="18"/>
    </location>
</feature>
<sequence length="110" mass="12252">MCVPVCVAALCVSKCLEGFLCTLSAEVHLPPQSLNMSSQHTHSNTQNPVTLLYFTSTFPHISLPLPFTATSFQLLLTPPQTEPAVLGQTARKIQRIRTTDWRNGKRKFLQ</sequence>
<comment type="caution">
    <text evidence="2">The sequence shown here is derived from an EMBL/GenBank/DDBJ whole genome shotgun (WGS) entry which is preliminary data.</text>
</comment>